<protein>
    <submittedName>
        <fullName evidence="2">Uncharacterized protein</fullName>
    </submittedName>
</protein>
<evidence type="ECO:0000256" key="1">
    <source>
        <dbReference type="SAM" id="MobiDB-lite"/>
    </source>
</evidence>
<evidence type="ECO:0000313" key="2">
    <source>
        <dbReference type="EMBL" id="QCD81893.1"/>
    </source>
</evidence>
<sequence length="79" mass="8479">MPDDQDVFGWPNGLDELHWPYDINGLGGLDDPNKTNDSDEPGGLEDRDVLNRPDKQDESAGSMAQAGRASPTTHMGLAG</sequence>
<organism evidence="2 3">
    <name type="scientific">Vigna unguiculata</name>
    <name type="common">Cowpea</name>
    <dbReference type="NCBI Taxonomy" id="3917"/>
    <lineage>
        <taxon>Eukaryota</taxon>
        <taxon>Viridiplantae</taxon>
        <taxon>Streptophyta</taxon>
        <taxon>Embryophyta</taxon>
        <taxon>Tracheophyta</taxon>
        <taxon>Spermatophyta</taxon>
        <taxon>Magnoliopsida</taxon>
        <taxon>eudicotyledons</taxon>
        <taxon>Gunneridae</taxon>
        <taxon>Pentapetalae</taxon>
        <taxon>rosids</taxon>
        <taxon>fabids</taxon>
        <taxon>Fabales</taxon>
        <taxon>Fabaceae</taxon>
        <taxon>Papilionoideae</taxon>
        <taxon>50 kb inversion clade</taxon>
        <taxon>NPAAA clade</taxon>
        <taxon>indigoferoid/millettioid clade</taxon>
        <taxon>Phaseoleae</taxon>
        <taxon>Vigna</taxon>
    </lineage>
</organism>
<name>A0A4D6KYL6_VIGUN</name>
<proteinExistence type="predicted"/>
<dbReference type="EMBL" id="CP039346">
    <property type="protein sequence ID" value="QCD81893.1"/>
    <property type="molecule type" value="Genomic_DNA"/>
</dbReference>
<gene>
    <name evidence="2" type="ORF">DEO72_LG2g2224</name>
</gene>
<feature type="region of interest" description="Disordered" evidence="1">
    <location>
        <begin position="23"/>
        <end position="79"/>
    </location>
</feature>
<keyword evidence="3" id="KW-1185">Reference proteome</keyword>
<dbReference type="AlphaFoldDB" id="A0A4D6KYL6"/>
<evidence type="ECO:0000313" key="3">
    <source>
        <dbReference type="Proteomes" id="UP000501690"/>
    </source>
</evidence>
<accession>A0A4D6KYL6</accession>
<reference evidence="2 3" key="1">
    <citation type="submission" date="2019-04" db="EMBL/GenBank/DDBJ databases">
        <title>An improved genome assembly and genetic linkage map for asparagus bean, Vigna unguiculata ssp. sesquipedialis.</title>
        <authorList>
            <person name="Xia Q."/>
            <person name="Zhang R."/>
            <person name="Dong Y."/>
        </authorList>
    </citation>
    <scope>NUCLEOTIDE SEQUENCE [LARGE SCALE GENOMIC DNA]</scope>
    <source>
        <tissue evidence="2">Leaf</tissue>
    </source>
</reference>
<dbReference type="Proteomes" id="UP000501690">
    <property type="component" value="Linkage Group LG2"/>
</dbReference>
<feature type="compositionally biased region" description="Basic and acidic residues" evidence="1">
    <location>
        <begin position="44"/>
        <end position="58"/>
    </location>
</feature>